<evidence type="ECO:0000313" key="3">
    <source>
        <dbReference type="Proteomes" id="UP000659223"/>
    </source>
</evidence>
<dbReference type="RefSeq" id="WP_190021231.1">
    <property type="nucleotide sequence ID" value="NZ_BMUT01000003.1"/>
</dbReference>
<comment type="caution">
    <text evidence="2">The sequence shown here is derived from an EMBL/GenBank/DDBJ whole genome shotgun (WGS) entry which is preliminary data.</text>
</comment>
<dbReference type="PROSITE" id="PS51664">
    <property type="entry name" value="YCAO"/>
    <property type="match status" value="1"/>
</dbReference>
<dbReference type="Gene3D" id="3.30.40.250">
    <property type="match status" value="1"/>
</dbReference>
<accession>A0ABQ2YA98</accession>
<dbReference type="EMBL" id="BMUT01000003">
    <property type="protein sequence ID" value="GGX74261.1"/>
    <property type="molecule type" value="Genomic_DNA"/>
</dbReference>
<dbReference type="PANTHER" id="PTHR37809">
    <property type="entry name" value="RIBOSOMAL PROTEIN S12 METHYLTHIOTRANSFERASE ACCESSORY FACTOR YCAO"/>
    <property type="match status" value="1"/>
</dbReference>
<dbReference type="Proteomes" id="UP000659223">
    <property type="component" value="Unassembled WGS sequence"/>
</dbReference>
<dbReference type="InterPro" id="IPR003776">
    <property type="entry name" value="YcaO-like_dom"/>
</dbReference>
<dbReference type="PANTHER" id="PTHR37809:SF1">
    <property type="entry name" value="RIBOSOMAL PROTEIN S12 METHYLTHIOTRANSFERASE ACCESSORY FACTOR YCAO"/>
    <property type="match status" value="1"/>
</dbReference>
<keyword evidence="3" id="KW-1185">Reference proteome</keyword>
<evidence type="ECO:0000313" key="2">
    <source>
        <dbReference type="EMBL" id="GGX74261.1"/>
    </source>
</evidence>
<name>A0ABQ2YA98_9ACTN</name>
<evidence type="ECO:0000259" key="1">
    <source>
        <dbReference type="PROSITE" id="PS51664"/>
    </source>
</evidence>
<organism evidence="2 3">
    <name type="scientific">Streptomyces hiroshimensis</name>
    <dbReference type="NCBI Taxonomy" id="66424"/>
    <lineage>
        <taxon>Bacteria</taxon>
        <taxon>Bacillati</taxon>
        <taxon>Actinomycetota</taxon>
        <taxon>Actinomycetes</taxon>
        <taxon>Kitasatosporales</taxon>
        <taxon>Streptomycetaceae</taxon>
        <taxon>Streptomyces</taxon>
    </lineage>
</organism>
<gene>
    <name evidence="2" type="ORF">GCM10010324_19500</name>
</gene>
<sequence>MTETAMTESGMTEAGMTQAGAIRVAVPPATRAERLRRRMHSPLCGLLQSMGHVHGGRSDPRILCAGGEMTGVHVPRHQPAPPPSSYHIGGYGLLRYESEIRTLGETAERYAGYMAAVSGRHPVDFRPYEQLTAEGRTVLEPGAYRFFTPEQLAAPSFPFRAFDPAAPVGWIRTASLTDGGDTWLPAQLFLVGYVVRDTEGEPWLNAAVTTGTAAHTTHSRALLGALHEAVQLDAAIGHWHGGLPSTRIRPDARTRRLERITDRCLPDGFGRPEYHWLPVPGLSVPGLHTVVCLLREPGGGFPAIVAGQGVDGSLEGAMYKALLEAAGVRGLAVMSAVTARLEQEAASGPAGQAPAERSPAFDLESNVVAYAQPGGAAAVEKRFGDHREAVAGELPPDDTRTAREQAVAILRAYREAGRRLYHADLTTPDLRALGLFVDRVWSPDTLSLPLPGAPAAAHPRFEDYGGFRSSAPHPYP</sequence>
<protein>
    <recommendedName>
        <fullName evidence="1">YcaO domain-containing protein</fullName>
    </recommendedName>
</protein>
<dbReference type="Gene3D" id="3.30.160.660">
    <property type="match status" value="1"/>
</dbReference>
<dbReference type="Pfam" id="PF02624">
    <property type="entry name" value="YcaO"/>
    <property type="match status" value="1"/>
</dbReference>
<proteinExistence type="predicted"/>
<reference evidence="3" key="1">
    <citation type="journal article" date="2019" name="Int. J. Syst. Evol. Microbiol.">
        <title>The Global Catalogue of Microorganisms (GCM) 10K type strain sequencing project: providing services to taxonomists for standard genome sequencing and annotation.</title>
        <authorList>
            <consortium name="The Broad Institute Genomics Platform"/>
            <consortium name="The Broad Institute Genome Sequencing Center for Infectious Disease"/>
            <person name="Wu L."/>
            <person name="Ma J."/>
        </authorList>
    </citation>
    <scope>NUCLEOTIDE SEQUENCE [LARGE SCALE GENOMIC DNA]</scope>
    <source>
        <strain evidence="3">JCM 4586</strain>
    </source>
</reference>
<feature type="domain" description="YcaO" evidence="1">
    <location>
        <begin position="90"/>
        <end position="476"/>
    </location>
</feature>
<dbReference type="Gene3D" id="3.30.1330.230">
    <property type="match status" value="1"/>
</dbReference>